<evidence type="ECO:0000256" key="1">
    <source>
        <dbReference type="SAM" id="Phobius"/>
    </source>
</evidence>
<proteinExistence type="predicted"/>
<evidence type="ECO:0000313" key="2">
    <source>
        <dbReference type="EMBL" id="SER51036.1"/>
    </source>
</evidence>
<keyword evidence="3" id="KW-1185">Reference proteome</keyword>
<sequence length="40" mass="4179">MAETVIVVLILAAAVAAGLLAWLGGRAARREASGRFRGQR</sequence>
<gene>
    <name evidence="2" type="ORF">SAMN05443377_101235</name>
</gene>
<keyword evidence="1" id="KW-0472">Membrane</keyword>
<organism evidence="2 3">
    <name type="scientific">Propionibacterium cyclohexanicum</name>
    <dbReference type="NCBI Taxonomy" id="64702"/>
    <lineage>
        <taxon>Bacteria</taxon>
        <taxon>Bacillati</taxon>
        <taxon>Actinomycetota</taxon>
        <taxon>Actinomycetes</taxon>
        <taxon>Propionibacteriales</taxon>
        <taxon>Propionibacteriaceae</taxon>
        <taxon>Propionibacterium</taxon>
    </lineage>
</organism>
<evidence type="ECO:0000313" key="3">
    <source>
        <dbReference type="Proteomes" id="UP000198815"/>
    </source>
</evidence>
<protein>
    <submittedName>
        <fullName evidence="2">Uncharacterized protein</fullName>
    </submittedName>
</protein>
<accession>A0A1H9PRU8</accession>
<dbReference type="AlphaFoldDB" id="A0A1H9PRU8"/>
<keyword evidence="1" id="KW-0812">Transmembrane</keyword>
<dbReference type="RefSeq" id="WP_281245628.1">
    <property type="nucleotide sequence ID" value="NZ_FOGZ01000001.1"/>
</dbReference>
<feature type="transmembrane region" description="Helical" evidence="1">
    <location>
        <begin position="6"/>
        <end position="25"/>
    </location>
</feature>
<keyword evidence="1" id="KW-1133">Transmembrane helix</keyword>
<dbReference type="Proteomes" id="UP000198815">
    <property type="component" value="Unassembled WGS sequence"/>
</dbReference>
<dbReference type="STRING" id="64702.SAMN05443377_101235"/>
<name>A0A1H9PRU8_9ACTN</name>
<dbReference type="EMBL" id="FOGZ01000001">
    <property type="protein sequence ID" value="SER51036.1"/>
    <property type="molecule type" value="Genomic_DNA"/>
</dbReference>
<reference evidence="3" key="1">
    <citation type="submission" date="2016-10" db="EMBL/GenBank/DDBJ databases">
        <authorList>
            <person name="Varghese N."/>
            <person name="Submissions S."/>
        </authorList>
    </citation>
    <scope>NUCLEOTIDE SEQUENCE [LARGE SCALE GENOMIC DNA]</scope>
    <source>
        <strain evidence="3">DSM 16859</strain>
    </source>
</reference>